<dbReference type="SMART" id="SM00647">
    <property type="entry name" value="IBR"/>
    <property type="match status" value="2"/>
</dbReference>
<comment type="caution">
    <text evidence="11">The sequence shown here is derived from an EMBL/GenBank/DDBJ whole genome shotgun (WGS) entry which is preliminary data.</text>
</comment>
<gene>
    <name evidence="11" type="ORF">FSARC_10536</name>
</gene>
<evidence type="ECO:0000256" key="7">
    <source>
        <dbReference type="ARBA" id="ARBA00022786"/>
    </source>
</evidence>
<dbReference type="EMBL" id="JABEXW010000643">
    <property type="protein sequence ID" value="KAF4960248.1"/>
    <property type="molecule type" value="Genomic_DNA"/>
</dbReference>
<dbReference type="CDD" id="cd20335">
    <property type="entry name" value="BRcat_RBR"/>
    <property type="match status" value="1"/>
</dbReference>
<dbReference type="PROSITE" id="PS51873">
    <property type="entry name" value="TRIAD"/>
    <property type="match status" value="1"/>
</dbReference>
<keyword evidence="8" id="KW-0862">Zinc</keyword>
<keyword evidence="7" id="KW-0833">Ubl conjugation pathway</keyword>
<dbReference type="AlphaFoldDB" id="A0A8H4TLU0"/>
<evidence type="ECO:0000256" key="4">
    <source>
        <dbReference type="ARBA" id="ARBA00022723"/>
    </source>
</evidence>
<evidence type="ECO:0000313" key="12">
    <source>
        <dbReference type="Proteomes" id="UP000622797"/>
    </source>
</evidence>
<keyword evidence="6" id="KW-0863">Zinc-finger</keyword>
<evidence type="ECO:0000259" key="10">
    <source>
        <dbReference type="PROSITE" id="PS51873"/>
    </source>
</evidence>
<evidence type="ECO:0000256" key="2">
    <source>
        <dbReference type="ARBA" id="ARBA00012251"/>
    </source>
</evidence>
<accession>A0A8H4TLU0</accession>
<evidence type="ECO:0000256" key="8">
    <source>
        <dbReference type="ARBA" id="ARBA00022833"/>
    </source>
</evidence>
<dbReference type="PANTHER" id="PTHR11685">
    <property type="entry name" value="RBR FAMILY RING FINGER AND IBR DOMAIN-CONTAINING"/>
    <property type="match status" value="1"/>
</dbReference>
<evidence type="ECO:0000256" key="9">
    <source>
        <dbReference type="SAM" id="MobiDB-lite"/>
    </source>
</evidence>
<dbReference type="SUPFAM" id="SSF57850">
    <property type="entry name" value="RING/U-box"/>
    <property type="match status" value="1"/>
</dbReference>
<comment type="catalytic activity">
    <reaction evidence="1">
        <text>[E2 ubiquitin-conjugating enzyme]-S-ubiquitinyl-L-cysteine + [acceptor protein]-L-lysine = [E2 ubiquitin-conjugating enzyme]-L-cysteine + [acceptor protein]-N(6)-ubiquitinyl-L-lysine.</text>
        <dbReference type="EC" id="2.3.2.31"/>
    </reaction>
</comment>
<reference evidence="11" key="1">
    <citation type="journal article" date="2020" name="BMC Genomics">
        <title>Correction to: Identification and distribution of gene clusters required for synthesis of sphingolipid metabolism inhibitors in diverse species of the filamentous fungus Fusarium.</title>
        <authorList>
            <person name="Kim H.S."/>
            <person name="Lohmar J.M."/>
            <person name="Busman M."/>
            <person name="Brown D.W."/>
            <person name="Naumann T.A."/>
            <person name="Divon H.H."/>
            <person name="Lysoe E."/>
            <person name="Uhlig S."/>
            <person name="Proctor R.H."/>
        </authorList>
    </citation>
    <scope>NUCLEOTIDE SEQUENCE</scope>
    <source>
        <strain evidence="11">NRRL 20472</strain>
    </source>
</reference>
<protein>
    <recommendedName>
        <fullName evidence="2">RBR-type E3 ubiquitin transferase</fullName>
        <ecNumber evidence="2">2.3.2.31</ecNumber>
    </recommendedName>
</protein>
<dbReference type="CDD" id="cd22584">
    <property type="entry name" value="Rcat_RBR_unk"/>
    <property type="match status" value="1"/>
</dbReference>
<dbReference type="GO" id="GO:0061630">
    <property type="term" value="F:ubiquitin protein ligase activity"/>
    <property type="evidence" value="ECO:0007669"/>
    <property type="project" value="UniProtKB-EC"/>
</dbReference>
<evidence type="ECO:0000256" key="5">
    <source>
        <dbReference type="ARBA" id="ARBA00022737"/>
    </source>
</evidence>
<evidence type="ECO:0000313" key="11">
    <source>
        <dbReference type="EMBL" id="KAF4960248.1"/>
    </source>
</evidence>
<proteinExistence type="predicted"/>
<feature type="compositionally biased region" description="Basic and acidic residues" evidence="9">
    <location>
        <begin position="363"/>
        <end position="399"/>
    </location>
</feature>
<dbReference type="EC" id="2.3.2.31" evidence="2"/>
<reference evidence="11" key="2">
    <citation type="submission" date="2020-05" db="EMBL/GenBank/DDBJ databases">
        <authorList>
            <person name="Kim H.-S."/>
            <person name="Proctor R.H."/>
            <person name="Brown D.W."/>
        </authorList>
    </citation>
    <scope>NUCLEOTIDE SEQUENCE</scope>
    <source>
        <strain evidence="11">NRRL 20472</strain>
    </source>
</reference>
<dbReference type="Gene3D" id="1.20.120.1750">
    <property type="match status" value="1"/>
</dbReference>
<keyword evidence="5" id="KW-0677">Repeat</keyword>
<dbReference type="OrthoDB" id="10009520at2759"/>
<evidence type="ECO:0000256" key="3">
    <source>
        <dbReference type="ARBA" id="ARBA00022679"/>
    </source>
</evidence>
<dbReference type="InterPro" id="IPR044066">
    <property type="entry name" value="TRIAD_supradom"/>
</dbReference>
<organism evidence="11 12">
    <name type="scientific">Fusarium sarcochroum</name>
    <dbReference type="NCBI Taxonomy" id="1208366"/>
    <lineage>
        <taxon>Eukaryota</taxon>
        <taxon>Fungi</taxon>
        <taxon>Dikarya</taxon>
        <taxon>Ascomycota</taxon>
        <taxon>Pezizomycotina</taxon>
        <taxon>Sordariomycetes</taxon>
        <taxon>Hypocreomycetidae</taxon>
        <taxon>Hypocreales</taxon>
        <taxon>Nectriaceae</taxon>
        <taxon>Fusarium</taxon>
        <taxon>Fusarium lateritium species complex</taxon>
    </lineage>
</organism>
<feature type="domain" description="RING-type" evidence="10">
    <location>
        <begin position="105"/>
        <end position="293"/>
    </location>
</feature>
<sequence>MTTLLDAFDHLHPDLLDLIRKDLLPSDESTGFSEPTLARSAHLAIELADPDEQALLVSRIIPEEELAAQRLQSPEVRNTDHRVVLDRAERKAALKDNTPATGEGNGQDCLVCGESAHVKVPCGCDYCLSCFRDAIRVGLRSMEEFPPKCCQPFTEATIALARSPALVHLFRQMEEEAQIPVPNRLYCHDRNCAAYIPHDRHGECLLCDLRTCEECALKAHPGQTCEEGDAEEDVWATMDANRTVNCPRCGRMIELAEACNHMTCVCGKEFCFICGKDYGTCRRCPPYGHFERMVPMKDRPGNKPAQFRRRARRAEDSAARNDNDAALKIPQLRPFDGEDDRAPTVGQVTRDRVIRPLNLPPPQERRPHREREPERERRRDRGRQHENDGRERRREEGGRRRAGSPIAPNPRQADVDFLEALDIAHVQTIQEVRRERPPEAPPAVGRRVTRQPAVLPVPPAYRRVVRQPVVRQPVIRQPVIRQPIVRQPVVRQPVIRQPIVRQPVVRQPVVRQPVVRQPVVRQPVVRQPAVRQSRVLQPVYPPVMRQSARRNNSVPVVTQANQYGTQGRRSGFDNQRVGQFLDLSDNGYEDGHEHEQAFGPNPVPTMARVQQTRQWVVGQTMLFENHHHHHEHGVERRRSHHHH</sequence>
<dbReference type="Proteomes" id="UP000622797">
    <property type="component" value="Unassembled WGS sequence"/>
</dbReference>
<dbReference type="GO" id="GO:0008270">
    <property type="term" value="F:zinc ion binding"/>
    <property type="evidence" value="ECO:0007669"/>
    <property type="project" value="UniProtKB-KW"/>
</dbReference>
<feature type="compositionally biased region" description="Basic and acidic residues" evidence="9">
    <location>
        <begin position="313"/>
        <end position="325"/>
    </location>
</feature>
<dbReference type="GO" id="GO:0016567">
    <property type="term" value="P:protein ubiquitination"/>
    <property type="evidence" value="ECO:0007669"/>
    <property type="project" value="InterPro"/>
</dbReference>
<dbReference type="InterPro" id="IPR002867">
    <property type="entry name" value="IBR_dom"/>
</dbReference>
<evidence type="ECO:0000256" key="1">
    <source>
        <dbReference type="ARBA" id="ARBA00001798"/>
    </source>
</evidence>
<keyword evidence="3" id="KW-0808">Transferase</keyword>
<name>A0A8H4TLU0_9HYPO</name>
<feature type="region of interest" description="Disordered" evidence="9">
    <location>
        <begin position="295"/>
        <end position="412"/>
    </location>
</feature>
<dbReference type="InterPro" id="IPR031127">
    <property type="entry name" value="E3_UB_ligase_RBR"/>
</dbReference>
<evidence type="ECO:0000256" key="6">
    <source>
        <dbReference type="ARBA" id="ARBA00022771"/>
    </source>
</evidence>
<keyword evidence="12" id="KW-1185">Reference proteome</keyword>
<keyword evidence="4" id="KW-0479">Metal-binding</keyword>
<dbReference type="Pfam" id="PF01485">
    <property type="entry name" value="IBR"/>
    <property type="match status" value="1"/>
</dbReference>